<evidence type="ECO:0000256" key="3">
    <source>
        <dbReference type="SAM" id="SignalP"/>
    </source>
</evidence>
<keyword evidence="2" id="KW-1133">Transmembrane helix</keyword>
<name>A0A191WIN5_9MICO</name>
<dbReference type="AlphaFoldDB" id="A0A191WIN5"/>
<dbReference type="PANTHER" id="PTHR28008:SF1">
    <property type="entry name" value="DOMAIN PROTEIN, PUTATIVE (AFU_ORTHOLOGUE AFUA_3G10980)-RELATED"/>
    <property type="match status" value="1"/>
</dbReference>
<organism evidence="5 6">
    <name type="scientific">Agromyces aureus</name>
    <dbReference type="NCBI Taxonomy" id="453304"/>
    <lineage>
        <taxon>Bacteria</taxon>
        <taxon>Bacillati</taxon>
        <taxon>Actinomycetota</taxon>
        <taxon>Actinomycetes</taxon>
        <taxon>Micrococcales</taxon>
        <taxon>Microbacteriaceae</taxon>
        <taxon>Agromyces</taxon>
    </lineage>
</organism>
<reference evidence="6" key="2">
    <citation type="submission" date="2016-01" db="EMBL/GenBank/DDBJ databases">
        <title>Complete genome sequence of Agromyces aureus AR33T and comparison with related organisms.</title>
        <authorList>
            <person name="Corretto E."/>
            <person name="Antonielli L."/>
            <person name="Sessitsch A."/>
            <person name="Brader G."/>
        </authorList>
    </citation>
    <scope>NUCLEOTIDE SEQUENCE [LARGE SCALE GENOMIC DNA]</scope>
    <source>
        <strain evidence="6">AR33</strain>
    </source>
</reference>
<accession>A0A191WIN5</accession>
<feature type="domain" description="VanZ-like" evidence="4">
    <location>
        <begin position="13"/>
        <end position="128"/>
    </location>
</feature>
<evidence type="ECO:0000256" key="1">
    <source>
        <dbReference type="SAM" id="MobiDB-lite"/>
    </source>
</evidence>
<keyword evidence="3" id="KW-0732">Signal</keyword>
<reference evidence="5 6" key="1">
    <citation type="journal article" date="2016" name="Int. J. Syst. Evol. Microbiol.">
        <title>Agromyces aureus sp. nov., isolated from the rhizosphere of Salix caprea L. grown in a heavy-metal-contaminated soil.</title>
        <authorList>
            <person name="Corretto E."/>
            <person name="Antonielli L."/>
            <person name="Sessitsch A."/>
            <person name="Compant S."/>
            <person name="Gorfer M."/>
            <person name="Kuffner M."/>
            <person name="Brader G."/>
        </authorList>
    </citation>
    <scope>NUCLEOTIDE SEQUENCE [LARGE SCALE GENOMIC DNA]</scope>
    <source>
        <strain evidence="5 6">AR33</strain>
    </source>
</reference>
<dbReference type="KEGG" id="agy:ATC03_16255"/>
<protein>
    <recommendedName>
        <fullName evidence="4">VanZ-like domain-containing protein</fullName>
    </recommendedName>
</protein>
<keyword evidence="2" id="KW-0812">Transmembrane</keyword>
<sequence>MNRRPLRFAAIVLTMGVLWATVGPAPWSTSGHEIEGGVLNPDAWTSDATWSTGYFSEIAFNVAMFVPIGAVAALLMHRRHWPLALAAGIALTTFIELVQLFLPDRVSDPRDLVLNTLGASLGVVLVMAARGVRRAAAVASGPALGTATGTTATGDTAVAAASPRSDATAASTDAGKVPFDELVGAGDRPA</sequence>
<dbReference type="InterPro" id="IPR006976">
    <property type="entry name" value="VanZ-like"/>
</dbReference>
<feature type="transmembrane region" description="Helical" evidence="2">
    <location>
        <begin position="114"/>
        <end position="132"/>
    </location>
</feature>
<dbReference type="RefSeq" id="WP_067879368.1">
    <property type="nucleotide sequence ID" value="NZ_CP013979.1"/>
</dbReference>
<dbReference type="Proteomes" id="UP000078437">
    <property type="component" value="Chromosome"/>
</dbReference>
<feature type="chain" id="PRO_5039297764" description="VanZ-like domain-containing protein" evidence="3">
    <location>
        <begin position="21"/>
        <end position="190"/>
    </location>
</feature>
<dbReference type="STRING" id="453304.ATC03_16255"/>
<dbReference type="Pfam" id="PF04892">
    <property type="entry name" value="VanZ"/>
    <property type="match status" value="1"/>
</dbReference>
<dbReference type="EMBL" id="CP013979">
    <property type="protein sequence ID" value="ANJ28033.1"/>
    <property type="molecule type" value="Genomic_DNA"/>
</dbReference>
<dbReference type="PANTHER" id="PTHR28008">
    <property type="entry name" value="DOMAIN PROTEIN, PUTATIVE (AFU_ORTHOLOGUE AFUA_3G10980)-RELATED"/>
    <property type="match status" value="1"/>
</dbReference>
<gene>
    <name evidence="5" type="ORF">ATC03_16255</name>
</gene>
<feature type="transmembrane region" description="Helical" evidence="2">
    <location>
        <begin position="83"/>
        <end position="102"/>
    </location>
</feature>
<keyword evidence="6" id="KW-1185">Reference proteome</keyword>
<evidence type="ECO:0000256" key="2">
    <source>
        <dbReference type="SAM" id="Phobius"/>
    </source>
</evidence>
<evidence type="ECO:0000259" key="4">
    <source>
        <dbReference type="Pfam" id="PF04892"/>
    </source>
</evidence>
<evidence type="ECO:0000313" key="6">
    <source>
        <dbReference type="Proteomes" id="UP000078437"/>
    </source>
</evidence>
<evidence type="ECO:0000313" key="5">
    <source>
        <dbReference type="EMBL" id="ANJ28033.1"/>
    </source>
</evidence>
<feature type="transmembrane region" description="Helical" evidence="2">
    <location>
        <begin position="55"/>
        <end position="76"/>
    </location>
</feature>
<feature type="signal peptide" evidence="3">
    <location>
        <begin position="1"/>
        <end position="20"/>
    </location>
</feature>
<proteinExistence type="predicted"/>
<keyword evidence="2" id="KW-0472">Membrane</keyword>
<feature type="region of interest" description="Disordered" evidence="1">
    <location>
        <begin position="152"/>
        <end position="173"/>
    </location>
</feature>